<dbReference type="EMBL" id="MN740439">
    <property type="protein sequence ID" value="QHU26391.1"/>
    <property type="molecule type" value="Genomic_DNA"/>
</dbReference>
<organism evidence="1">
    <name type="scientific">viral metagenome</name>
    <dbReference type="NCBI Taxonomy" id="1070528"/>
    <lineage>
        <taxon>unclassified sequences</taxon>
        <taxon>metagenomes</taxon>
        <taxon>organismal metagenomes</taxon>
    </lineage>
</organism>
<evidence type="ECO:0000313" key="1">
    <source>
        <dbReference type="EMBL" id="QHU26391.1"/>
    </source>
</evidence>
<name>A0A6C0L9L1_9ZZZZ</name>
<reference evidence="1" key="1">
    <citation type="journal article" date="2020" name="Nature">
        <title>Giant virus diversity and host interactions through global metagenomics.</title>
        <authorList>
            <person name="Schulz F."/>
            <person name="Roux S."/>
            <person name="Paez-Espino D."/>
            <person name="Jungbluth S."/>
            <person name="Walsh D.A."/>
            <person name="Denef V.J."/>
            <person name="McMahon K.D."/>
            <person name="Konstantinidis K.T."/>
            <person name="Eloe-Fadrosh E.A."/>
            <person name="Kyrpides N.C."/>
            <person name="Woyke T."/>
        </authorList>
    </citation>
    <scope>NUCLEOTIDE SEQUENCE</scope>
    <source>
        <strain evidence="1">GVMAG-M-3300027759-16</strain>
    </source>
</reference>
<protein>
    <submittedName>
        <fullName evidence="1">Uncharacterized protein</fullName>
    </submittedName>
</protein>
<proteinExistence type="predicted"/>
<accession>A0A6C0L9L1</accession>
<dbReference type="AlphaFoldDB" id="A0A6C0L9L1"/>
<sequence>MLIDSLDVQFRGHRTLVINSVELALCRFSLLESVCLYKGKNVLVIQEGQEVSLGNPLLFRRRWDVIFRVKDAFELQMLATFVANAPKPVRIFWSCVGLGDIPRGLWSRWQGQDVSLLGCSDGVTGCEWETILFPLAYPFDKVERTLASRGSGLVAKCKELKEHWGELVDAKAAVAWVSQTNTIHWYDPAEHVYDAPLYTKAEAVILLQSLAKWLS</sequence>